<dbReference type="Pfam" id="PF13443">
    <property type="entry name" value="HTH_26"/>
    <property type="match status" value="1"/>
</dbReference>
<dbReference type="InterPro" id="IPR010982">
    <property type="entry name" value="Lambda_DNA-bd_dom_sf"/>
</dbReference>
<dbReference type="Gene3D" id="1.10.260.40">
    <property type="entry name" value="lambda repressor-like DNA-binding domains"/>
    <property type="match status" value="1"/>
</dbReference>
<evidence type="ECO:0000313" key="3">
    <source>
        <dbReference type="Proteomes" id="UP001221189"/>
    </source>
</evidence>
<dbReference type="EMBL" id="JAQQXT010000022">
    <property type="protein sequence ID" value="MDC8774432.1"/>
    <property type="molecule type" value="Genomic_DNA"/>
</dbReference>
<comment type="caution">
    <text evidence="2">The sequence shown here is derived from an EMBL/GenBank/DDBJ whole genome shotgun (WGS) entry which is preliminary data.</text>
</comment>
<protein>
    <submittedName>
        <fullName evidence="2">Helix-turn-helix transcriptional regulator</fullName>
    </submittedName>
</protein>
<evidence type="ECO:0000313" key="2">
    <source>
        <dbReference type="EMBL" id="MDC8774432.1"/>
    </source>
</evidence>
<reference evidence="2 3" key="1">
    <citation type="submission" date="2022-10" db="EMBL/GenBank/DDBJ databases">
        <title>Paucibacter sp. hw1 Genome sequencing.</title>
        <authorList>
            <person name="Park S."/>
        </authorList>
    </citation>
    <scope>NUCLEOTIDE SEQUENCE [LARGE SCALE GENOMIC DNA]</scope>
    <source>
        <strain evidence="3">hw1</strain>
    </source>
</reference>
<sequence length="174" mass="18814">MTTSYRGLFVMIRIRLAELMADHSFRAGRRVEWREVAEATGIHRATVSKMVSSVGYNATIANIDRLCRFFSCTPGDLLVYVADEDVPAAVKATFKGPKAKTEAAGAGARARHGAKPADVIVSEDHMANLSSNESTARTVTDVCMSLPHPNQAVDMADAQMPGAQDDIDVPTSRY</sequence>
<keyword evidence="3" id="KW-1185">Reference proteome</keyword>
<dbReference type="CDD" id="cd00093">
    <property type="entry name" value="HTH_XRE"/>
    <property type="match status" value="1"/>
</dbReference>
<dbReference type="Proteomes" id="UP001221189">
    <property type="component" value="Unassembled WGS sequence"/>
</dbReference>
<dbReference type="InterPro" id="IPR001387">
    <property type="entry name" value="Cro/C1-type_HTH"/>
</dbReference>
<organism evidence="2 3">
    <name type="scientific">Roseateles albus</name>
    <dbReference type="NCBI Taxonomy" id="2987525"/>
    <lineage>
        <taxon>Bacteria</taxon>
        <taxon>Pseudomonadati</taxon>
        <taxon>Pseudomonadota</taxon>
        <taxon>Betaproteobacteria</taxon>
        <taxon>Burkholderiales</taxon>
        <taxon>Sphaerotilaceae</taxon>
        <taxon>Roseateles</taxon>
    </lineage>
</organism>
<evidence type="ECO:0000259" key="1">
    <source>
        <dbReference type="PROSITE" id="PS50943"/>
    </source>
</evidence>
<proteinExistence type="predicted"/>
<dbReference type="PROSITE" id="PS50943">
    <property type="entry name" value="HTH_CROC1"/>
    <property type="match status" value="1"/>
</dbReference>
<dbReference type="RefSeq" id="WP_273602436.1">
    <property type="nucleotide sequence ID" value="NZ_JAQQXT010000022.1"/>
</dbReference>
<name>A0ABT5KKG2_9BURK</name>
<gene>
    <name evidence="2" type="ORF">PRZ03_22950</name>
</gene>
<dbReference type="SUPFAM" id="SSF47413">
    <property type="entry name" value="lambda repressor-like DNA-binding domains"/>
    <property type="match status" value="1"/>
</dbReference>
<feature type="domain" description="HTH cro/C1-type" evidence="1">
    <location>
        <begin position="34"/>
        <end position="77"/>
    </location>
</feature>
<accession>A0ABT5KKG2</accession>